<comment type="caution">
    <text evidence="1">The sequence shown here is derived from an EMBL/GenBank/DDBJ whole genome shotgun (WGS) entry which is preliminary data.</text>
</comment>
<sequence length="19" mass="2346">MGIDERMRELEMRQSHNRG</sequence>
<keyword evidence="2" id="KW-1185">Reference proteome</keyword>
<proteinExistence type="predicted"/>
<organism evidence="1 2">
    <name type="scientific">Senna tora</name>
    <dbReference type="NCBI Taxonomy" id="362788"/>
    <lineage>
        <taxon>Eukaryota</taxon>
        <taxon>Viridiplantae</taxon>
        <taxon>Streptophyta</taxon>
        <taxon>Embryophyta</taxon>
        <taxon>Tracheophyta</taxon>
        <taxon>Spermatophyta</taxon>
        <taxon>Magnoliopsida</taxon>
        <taxon>eudicotyledons</taxon>
        <taxon>Gunneridae</taxon>
        <taxon>Pentapetalae</taxon>
        <taxon>rosids</taxon>
        <taxon>fabids</taxon>
        <taxon>Fabales</taxon>
        <taxon>Fabaceae</taxon>
        <taxon>Caesalpinioideae</taxon>
        <taxon>Cassia clade</taxon>
        <taxon>Senna</taxon>
    </lineage>
</organism>
<dbReference type="AlphaFoldDB" id="A0A834X223"/>
<accession>A0A834X223</accession>
<reference evidence="1" key="1">
    <citation type="submission" date="2020-09" db="EMBL/GenBank/DDBJ databases">
        <title>Genome-Enabled Discovery of Anthraquinone Biosynthesis in Senna tora.</title>
        <authorList>
            <person name="Kang S.-H."/>
            <person name="Pandey R.P."/>
            <person name="Lee C.-M."/>
            <person name="Sim J.-S."/>
            <person name="Jeong J.-T."/>
            <person name="Choi B.-S."/>
            <person name="Jung M."/>
            <person name="Ginzburg D."/>
            <person name="Zhao K."/>
            <person name="Won S.Y."/>
            <person name="Oh T.-J."/>
            <person name="Yu Y."/>
            <person name="Kim N.-H."/>
            <person name="Lee O.R."/>
            <person name="Lee T.-H."/>
            <person name="Bashyal P."/>
            <person name="Kim T.-S."/>
            <person name="Lee W.-H."/>
            <person name="Kawkins C."/>
            <person name="Kim C.-K."/>
            <person name="Kim J.S."/>
            <person name="Ahn B.O."/>
            <person name="Rhee S.Y."/>
            <person name="Sohng J.K."/>
        </authorList>
    </citation>
    <scope>NUCLEOTIDE SEQUENCE</scope>
    <source>
        <tissue evidence="1">Leaf</tissue>
    </source>
</reference>
<name>A0A834X223_9FABA</name>
<dbReference type="EMBL" id="JAAIUW010000004">
    <property type="protein sequence ID" value="KAF7836127.1"/>
    <property type="molecule type" value="Genomic_DNA"/>
</dbReference>
<gene>
    <name evidence="1" type="ORF">G2W53_010986</name>
</gene>
<dbReference type="Proteomes" id="UP000634136">
    <property type="component" value="Unassembled WGS sequence"/>
</dbReference>
<evidence type="ECO:0000313" key="1">
    <source>
        <dbReference type="EMBL" id="KAF7836127.1"/>
    </source>
</evidence>
<protein>
    <submittedName>
        <fullName evidence="1">Uncharacterized protein</fullName>
    </submittedName>
</protein>
<evidence type="ECO:0000313" key="2">
    <source>
        <dbReference type="Proteomes" id="UP000634136"/>
    </source>
</evidence>